<evidence type="ECO:0000256" key="3">
    <source>
        <dbReference type="ARBA" id="ARBA00022989"/>
    </source>
</evidence>
<keyword evidence="3 5" id="KW-1133">Transmembrane helix</keyword>
<name>A0A512L7Q2_9PROT</name>
<keyword evidence="8" id="KW-1185">Reference proteome</keyword>
<sequence length="151" mass="16702">MKNLPDALARIAVTLWVGGIWAIGYITAPVLFSSLADKQLAGNLAGHMFTVMAYVSMVCGFYLIIQRLAAFGSSAPKQAFFWVALVMLLLTLGGHFGIQPIMENLKERAMPQAVMESIFRDRFARWHGISSIVYLVQSLLGLVLILKQNSR</sequence>
<keyword evidence="4 5" id="KW-0472">Membrane</keyword>
<evidence type="ECO:0000256" key="4">
    <source>
        <dbReference type="ARBA" id="ARBA00023136"/>
    </source>
</evidence>
<dbReference type="RefSeq" id="WP_147072647.1">
    <property type="nucleotide sequence ID" value="NZ_AP021884.1"/>
</dbReference>
<reference evidence="7 8" key="1">
    <citation type="submission" date="2019-07" db="EMBL/GenBank/DDBJ databases">
        <title>Whole genome shotgun sequence of Thiobacillus plumbophilus NBRC 107929.</title>
        <authorList>
            <person name="Hosoyama A."/>
            <person name="Uohara A."/>
            <person name="Ohji S."/>
            <person name="Ichikawa N."/>
        </authorList>
    </citation>
    <scope>NUCLEOTIDE SEQUENCE [LARGE SCALE GENOMIC DNA]</scope>
    <source>
        <strain evidence="7 8">NBRC 107929</strain>
    </source>
</reference>
<evidence type="ECO:0000313" key="8">
    <source>
        <dbReference type="Proteomes" id="UP000321337"/>
    </source>
</evidence>
<keyword evidence="2 5" id="KW-0812">Transmembrane</keyword>
<dbReference type="OrthoDB" id="5797290at2"/>
<evidence type="ECO:0000256" key="1">
    <source>
        <dbReference type="ARBA" id="ARBA00004370"/>
    </source>
</evidence>
<dbReference type="InterPro" id="IPR025423">
    <property type="entry name" value="TMEM205-like"/>
</dbReference>
<evidence type="ECO:0000256" key="5">
    <source>
        <dbReference type="SAM" id="Phobius"/>
    </source>
</evidence>
<feature type="transmembrane region" description="Helical" evidence="5">
    <location>
        <begin position="126"/>
        <end position="146"/>
    </location>
</feature>
<proteinExistence type="predicted"/>
<gene>
    <name evidence="7" type="ORF">TPL01_16530</name>
</gene>
<dbReference type="AlphaFoldDB" id="A0A512L7Q2"/>
<dbReference type="Pfam" id="PF13664">
    <property type="entry name" value="DUF4149"/>
    <property type="match status" value="1"/>
</dbReference>
<feature type="transmembrane region" description="Helical" evidence="5">
    <location>
        <begin position="44"/>
        <end position="65"/>
    </location>
</feature>
<feature type="domain" description="TMEM205-like" evidence="6">
    <location>
        <begin position="12"/>
        <end position="109"/>
    </location>
</feature>
<evidence type="ECO:0000313" key="7">
    <source>
        <dbReference type="EMBL" id="GEP30515.1"/>
    </source>
</evidence>
<comment type="caution">
    <text evidence="7">The sequence shown here is derived from an EMBL/GenBank/DDBJ whole genome shotgun (WGS) entry which is preliminary data.</text>
</comment>
<feature type="transmembrane region" description="Helical" evidence="5">
    <location>
        <begin position="7"/>
        <end position="32"/>
    </location>
</feature>
<organism evidence="7 8">
    <name type="scientific">Sulfuriferula plumbiphila</name>
    <dbReference type="NCBI Taxonomy" id="171865"/>
    <lineage>
        <taxon>Bacteria</taxon>
        <taxon>Pseudomonadati</taxon>
        <taxon>Pseudomonadota</taxon>
        <taxon>Betaproteobacteria</taxon>
        <taxon>Nitrosomonadales</taxon>
        <taxon>Sulfuricellaceae</taxon>
        <taxon>Sulfuriferula</taxon>
    </lineage>
</organism>
<evidence type="ECO:0000256" key="2">
    <source>
        <dbReference type="ARBA" id="ARBA00022692"/>
    </source>
</evidence>
<feature type="transmembrane region" description="Helical" evidence="5">
    <location>
        <begin position="79"/>
        <end position="98"/>
    </location>
</feature>
<dbReference type="GO" id="GO:0016020">
    <property type="term" value="C:membrane"/>
    <property type="evidence" value="ECO:0007669"/>
    <property type="project" value="UniProtKB-SubCell"/>
</dbReference>
<dbReference type="Proteomes" id="UP000321337">
    <property type="component" value="Unassembled WGS sequence"/>
</dbReference>
<accession>A0A512L7Q2</accession>
<protein>
    <submittedName>
        <fullName evidence="7">Membrane protein</fullName>
    </submittedName>
</protein>
<dbReference type="EMBL" id="BKAD01000014">
    <property type="protein sequence ID" value="GEP30515.1"/>
    <property type="molecule type" value="Genomic_DNA"/>
</dbReference>
<evidence type="ECO:0000259" key="6">
    <source>
        <dbReference type="Pfam" id="PF13664"/>
    </source>
</evidence>
<comment type="subcellular location">
    <subcellularLocation>
        <location evidence="1">Membrane</location>
    </subcellularLocation>
</comment>